<organism evidence="1 2">
    <name type="scientific">Quillaja saponaria</name>
    <name type="common">Soap bark tree</name>
    <dbReference type="NCBI Taxonomy" id="32244"/>
    <lineage>
        <taxon>Eukaryota</taxon>
        <taxon>Viridiplantae</taxon>
        <taxon>Streptophyta</taxon>
        <taxon>Embryophyta</taxon>
        <taxon>Tracheophyta</taxon>
        <taxon>Spermatophyta</taxon>
        <taxon>Magnoliopsida</taxon>
        <taxon>eudicotyledons</taxon>
        <taxon>Gunneridae</taxon>
        <taxon>Pentapetalae</taxon>
        <taxon>rosids</taxon>
        <taxon>fabids</taxon>
        <taxon>Fabales</taxon>
        <taxon>Quillajaceae</taxon>
        <taxon>Quillaja</taxon>
    </lineage>
</organism>
<dbReference type="PANTHER" id="PTHR33881:SF17">
    <property type="entry name" value="EGF-LIKE DOMAIN-CONTAINING PROTEIN"/>
    <property type="match status" value="1"/>
</dbReference>
<name>A0AAD7LRT8_QUISA</name>
<dbReference type="PANTHER" id="PTHR33881">
    <property type="entry name" value="NEUROGENIC LOCUS NOTCH-LIKE PROTEIN"/>
    <property type="match status" value="1"/>
</dbReference>
<sequence>MSNPIQDIVCAFINCGQGKCVASNTTGIGFDCDCQSGWKKMQIGPLTFPSCVVPNCTIDFQCNGSPPPPPPPTPPAAAPPPPPFTLANPCTFTWCGDGTCVTNGTGYNCQCNEGSANLMNLSGLACFKKCYFGADCNVASPPSGNSGSQGAREVPNCSRNLHILTMTIVVAFFITWI</sequence>
<keyword evidence="2" id="KW-1185">Reference proteome</keyword>
<gene>
    <name evidence="1" type="ORF">O6P43_018083</name>
</gene>
<dbReference type="EMBL" id="JARAOO010000007">
    <property type="protein sequence ID" value="KAJ7962927.1"/>
    <property type="molecule type" value="Genomic_DNA"/>
</dbReference>
<dbReference type="KEGG" id="qsa:O6P43_018083"/>
<dbReference type="Proteomes" id="UP001163823">
    <property type="component" value="Chromosome 7"/>
</dbReference>
<proteinExistence type="predicted"/>
<comment type="caution">
    <text evidence="1">The sequence shown here is derived from an EMBL/GenBank/DDBJ whole genome shotgun (WGS) entry which is preliminary data.</text>
</comment>
<evidence type="ECO:0000313" key="1">
    <source>
        <dbReference type="EMBL" id="KAJ7962927.1"/>
    </source>
</evidence>
<dbReference type="AlphaFoldDB" id="A0AAD7LRT8"/>
<reference evidence="1" key="1">
    <citation type="journal article" date="2023" name="Science">
        <title>Elucidation of the pathway for biosynthesis of saponin adjuvants from the soapbark tree.</title>
        <authorList>
            <person name="Reed J."/>
            <person name="Orme A."/>
            <person name="El-Demerdash A."/>
            <person name="Owen C."/>
            <person name="Martin L.B.B."/>
            <person name="Misra R.C."/>
            <person name="Kikuchi S."/>
            <person name="Rejzek M."/>
            <person name="Martin A.C."/>
            <person name="Harkess A."/>
            <person name="Leebens-Mack J."/>
            <person name="Louveau T."/>
            <person name="Stephenson M.J."/>
            <person name="Osbourn A."/>
        </authorList>
    </citation>
    <scope>NUCLEOTIDE SEQUENCE</scope>
    <source>
        <strain evidence="1">S10</strain>
    </source>
</reference>
<evidence type="ECO:0000313" key="2">
    <source>
        <dbReference type="Proteomes" id="UP001163823"/>
    </source>
</evidence>
<protein>
    <submittedName>
        <fullName evidence="1">Neurogenic locus notch-like protein 3-like</fullName>
    </submittedName>
</protein>
<accession>A0AAD7LRT8</accession>